<dbReference type="EMBL" id="JAUSQW010000001">
    <property type="protein sequence ID" value="MDP9801304.1"/>
    <property type="molecule type" value="Genomic_DNA"/>
</dbReference>
<dbReference type="SUPFAM" id="SSF53474">
    <property type="entry name" value="alpha/beta-Hydrolases"/>
    <property type="match status" value="1"/>
</dbReference>
<comment type="caution">
    <text evidence="1">The sequence shown here is derived from an EMBL/GenBank/DDBJ whole genome shotgun (WGS) entry which is preliminary data.</text>
</comment>
<dbReference type="Proteomes" id="UP001235966">
    <property type="component" value="Unassembled WGS sequence"/>
</dbReference>
<gene>
    <name evidence="1" type="ORF">J2S49_001380</name>
</gene>
<dbReference type="Gene3D" id="3.40.50.1820">
    <property type="entry name" value="alpha/beta hydrolase"/>
    <property type="match status" value="1"/>
</dbReference>
<dbReference type="RefSeq" id="WP_278059197.1">
    <property type="nucleotide sequence ID" value="NZ_CP121247.1"/>
</dbReference>
<proteinExistence type="predicted"/>
<keyword evidence="2" id="KW-1185">Reference proteome</keyword>
<dbReference type="InterPro" id="IPR029058">
    <property type="entry name" value="AB_hydrolase_fold"/>
</dbReference>
<evidence type="ECO:0000313" key="2">
    <source>
        <dbReference type="Proteomes" id="UP001235966"/>
    </source>
</evidence>
<reference evidence="1 2" key="1">
    <citation type="submission" date="2023-07" db="EMBL/GenBank/DDBJ databases">
        <title>Sequencing the genomes of 1000 actinobacteria strains.</title>
        <authorList>
            <person name="Klenk H.-P."/>
        </authorList>
    </citation>
    <scope>NUCLEOTIDE SEQUENCE [LARGE SCALE GENOMIC DNA]</scope>
    <source>
        <strain evidence="1 2">DSM 102162</strain>
    </source>
</reference>
<protein>
    <submittedName>
        <fullName evidence="1">Acetyl esterase/lipase</fullName>
    </submittedName>
</protein>
<name>A0ABT9NC73_9ACTO</name>
<sequence length="261" mass="28389">MSESTAASPSREEEQKVYDNLLALRVEPDGTESYGTKADQFIEWYGPEGAMVVTLLHGGCFREDIGLDFARPAAFALAEAGYRVALPEYRRLAGTPEVTFEDARLLAQHPLIGPSTWVGHCAGATMALDVLFSGEYELQHVVALAPLFDLSRDVREAVASGETATVDFMGGTPVEQPERYARFDPMRRWRELGEAQFAARGLRLDIIHGTADATVPAVRSKDLNTEPFNVALVPGANHNDLIRPGDDAWIFLLGALGNSAA</sequence>
<organism evidence="1 2">
    <name type="scientific">Arcanobacterium wilhelmae</name>
    <dbReference type="NCBI Taxonomy" id="1803177"/>
    <lineage>
        <taxon>Bacteria</taxon>
        <taxon>Bacillati</taxon>
        <taxon>Actinomycetota</taxon>
        <taxon>Actinomycetes</taxon>
        <taxon>Actinomycetales</taxon>
        <taxon>Actinomycetaceae</taxon>
        <taxon>Arcanobacterium</taxon>
    </lineage>
</organism>
<evidence type="ECO:0000313" key="1">
    <source>
        <dbReference type="EMBL" id="MDP9801304.1"/>
    </source>
</evidence>
<accession>A0ABT9NC73</accession>